<feature type="chain" id="PRO_5046727023" evidence="3">
    <location>
        <begin position="27"/>
        <end position="461"/>
    </location>
</feature>
<feature type="compositionally biased region" description="Basic and acidic residues" evidence="1">
    <location>
        <begin position="452"/>
        <end position="461"/>
    </location>
</feature>
<evidence type="ECO:0000256" key="3">
    <source>
        <dbReference type="SAM" id="SignalP"/>
    </source>
</evidence>
<reference evidence="5" key="1">
    <citation type="submission" date="2024-04" db="EMBL/GenBank/DDBJ databases">
        <authorList>
            <person name="Shaw F."/>
            <person name="Minotto A."/>
        </authorList>
    </citation>
    <scope>NUCLEOTIDE SEQUENCE [LARGE SCALE GENOMIC DNA]</scope>
</reference>
<organism evidence="4 5">
    <name type="scientific">Somion occarium</name>
    <dbReference type="NCBI Taxonomy" id="3059160"/>
    <lineage>
        <taxon>Eukaryota</taxon>
        <taxon>Fungi</taxon>
        <taxon>Dikarya</taxon>
        <taxon>Basidiomycota</taxon>
        <taxon>Agaricomycotina</taxon>
        <taxon>Agaricomycetes</taxon>
        <taxon>Polyporales</taxon>
        <taxon>Cerrenaceae</taxon>
        <taxon>Somion</taxon>
    </lineage>
</organism>
<feature type="transmembrane region" description="Helical" evidence="2">
    <location>
        <begin position="157"/>
        <end position="178"/>
    </location>
</feature>
<protein>
    <submittedName>
        <fullName evidence="4">Uncharacterized protein</fullName>
    </submittedName>
</protein>
<dbReference type="EMBL" id="OZ037947">
    <property type="protein sequence ID" value="CAL1705979.1"/>
    <property type="molecule type" value="Genomic_DNA"/>
</dbReference>
<feature type="compositionally biased region" description="Low complexity" evidence="1">
    <location>
        <begin position="360"/>
        <end position="378"/>
    </location>
</feature>
<dbReference type="Proteomes" id="UP001497453">
    <property type="component" value="Chromosome 4"/>
</dbReference>
<evidence type="ECO:0000313" key="4">
    <source>
        <dbReference type="EMBL" id="CAL1705979.1"/>
    </source>
</evidence>
<feature type="region of interest" description="Disordered" evidence="1">
    <location>
        <begin position="355"/>
        <end position="461"/>
    </location>
</feature>
<feature type="compositionally biased region" description="Polar residues" evidence="1">
    <location>
        <begin position="410"/>
        <end position="434"/>
    </location>
</feature>
<proteinExistence type="predicted"/>
<gene>
    <name evidence="4" type="ORF">GFSPODELE1_LOCUS5674</name>
</gene>
<keyword evidence="5" id="KW-1185">Reference proteome</keyword>
<keyword evidence="2" id="KW-0812">Transmembrane</keyword>
<accession>A0ABP1DFJ1</accession>
<sequence length="461" mass="50427">MRSLSSLPREVRTLLLLALAGDFVHESVVAQASNGDSTCAGVLSIFNVDAKSPCDISKQIYTFCGPGGPYTSTACYCNSITFNLENACRICGNVDPESWAEWSSKYNCSTVAVPTRLPFATPDTLIPRWAYNTLTKNQQFDVVAAVKAAQGWTPIQIAAPFISGVSVAAIALFLFLIYRHRTQRPHHSRHSKSPAWKDAHEHSHRRCFGLFPGRVTVRKATVDTLWQIDQPGKMATNEDIELSQHSRDTSVTSLLPDEQSHRSSSSGNQSSSYFATLVSKISGSSLNRGWYTSGVDKGPEYKKVQVVAEGAKYPGFKIDGTDSTPSRRSTFLSRIFQREDDQQSHLSLPSVIDIRAGPRSNSASNSQSGSSSSHSGPSRKIAPSTRMESIEEGDERSIFSSPARPPRSDFTLSTNDLMTPITPTTYRTAPSSHAHSAYPDSAVLPMSSPPRSAREKRPYIS</sequence>
<feature type="signal peptide" evidence="3">
    <location>
        <begin position="1"/>
        <end position="26"/>
    </location>
</feature>
<evidence type="ECO:0000256" key="1">
    <source>
        <dbReference type="SAM" id="MobiDB-lite"/>
    </source>
</evidence>
<evidence type="ECO:0000256" key="2">
    <source>
        <dbReference type="SAM" id="Phobius"/>
    </source>
</evidence>
<keyword evidence="3" id="KW-0732">Signal</keyword>
<feature type="region of interest" description="Disordered" evidence="1">
    <location>
        <begin position="236"/>
        <end position="270"/>
    </location>
</feature>
<keyword evidence="2" id="KW-0472">Membrane</keyword>
<keyword evidence="2" id="KW-1133">Transmembrane helix</keyword>
<name>A0ABP1DFJ1_9APHY</name>
<evidence type="ECO:0000313" key="5">
    <source>
        <dbReference type="Proteomes" id="UP001497453"/>
    </source>
</evidence>